<keyword evidence="4" id="KW-0645">Protease</keyword>
<dbReference type="OMA" id="CGLANIG"/>
<dbReference type="SUPFAM" id="SSF54001">
    <property type="entry name" value="Cysteine proteinases"/>
    <property type="match status" value="1"/>
</dbReference>
<evidence type="ECO:0000256" key="4">
    <source>
        <dbReference type="ARBA" id="ARBA00022670"/>
    </source>
</evidence>
<feature type="region of interest" description="Disordered" evidence="8">
    <location>
        <begin position="209"/>
        <end position="249"/>
    </location>
</feature>
<dbReference type="KEGG" id="acan:ACA1_314970"/>
<evidence type="ECO:0000256" key="8">
    <source>
        <dbReference type="SAM" id="MobiDB-lite"/>
    </source>
</evidence>
<dbReference type="VEuPathDB" id="AmoebaDB:ACA1_314970"/>
<dbReference type="Gene3D" id="3.90.70.10">
    <property type="entry name" value="Cysteine proteinases"/>
    <property type="match status" value="2"/>
</dbReference>
<dbReference type="PANTHER" id="PTHR21646:SF24">
    <property type="entry name" value="UBIQUITIN CARBOXYL-TERMINAL HYDROLASE"/>
    <property type="match status" value="1"/>
</dbReference>
<dbReference type="RefSeq" id="XP_004340480.1">
    <property type="nucleotide sequence ID" value="XM_004340432.1"/>
</dbReference>
<keyword evidence="11" id="KW-1185">Reference proteome</keyword>
<protein>
    <recommendedName>
        <fullName evidence="3">ubiquitinyl hydrolase 1</fullName>
        <ecNumber evidence="3">3.4.19.12</ecNumber>
    </recommendedName>
</protein>
<evidence type="ECO:0000313" key="10">
    <source>
        <dbReference type="EMBL" id="ELR18446.1"/>
    </source>
</evidence>
<dbReference type="GO" id="GO:0016579">
    <property type="term" value="P:protein deubiquitination"/>
    <property type="evidence" value="ECO:0007669"/>
    <property type="project" value="InterPro"/>
</dbReference>
<dbReference type="Pfam" id="PF00443">
    <property type="entry name" value="UCH"/>
    <property type="match status" value="1"/>
</dbReference>
<evidence type="ECO:0000256" key="2">
    <source>
        <dbReference type="ARBA" id="ARBA00009085"/>
    </source>
</evidence>
<dbReference type="PROSITE" id="PS50235">
    <property type="entry name" value="USP_3"/>
    <property type="match status" value="1"/>
</dbReference>
<dbReference type="OrthoDB" id="17377at2759"/>
<dbReference type="GO" id="GO:0006508">
    <property type="term" value="P:proteolysis"/>
    <property type="evidence" value="ECO:0007669"/>
    <property type="project" value="UniProtKB-KW"/>
</dbReference>
<proteinExistence type="inferred from homology"/>
<dbReference type="InterPro" id="IPR028889">
    <property type="entry name" value="USP"/>
</dbReference>
<feature type="domain" description="USP" evidence="9">
    <location>
        <begin position="1"/>
        <end position="539"/>
    </location>
</feature>
<evidence type="ECO:0000256" key="1">
    <source>
        <dbReference type="ARBA" id="ARBA00000707"/>
    </source>
</evidence>
<keyword evidence="6 10" id="KW-0378">Hydrolase</keyword>
<dbReference type="GO" id="GO:0004843">
    <property type="term" value="F:cysteine-type deubiquitinase activity"/>
    <property type="evidence" value="ECO:0007669"/>
    <property type="project" value="UniProtKB-EC"/>
</dbReference>
<dbReference type="InterPro" id="IPR050185">
    <property type="entry name" value="Ub_carboxyl-term_hydrolase"/>
</dbReference>
<dbReference type="InterPro" id="IPR038765">
    <property type="entry name" value="Papain-like_cys_pep_sf"/>
</dbReference>
<evidence type="ECO:0000313" key="11">
    <source>
        <dbReference type="Proteomes" id="UP000011083"/>
    </source>
</evidence>
<dbReference type="GeneID" id="14919224"/>
<evidence type="ECO:0000259" key="9">
    <source>
        <dbReference type="PROSITE" id="PS50235"/>
    </source>
</evidence>
<feature type="compositionally biased region" description="Pro residues" evidence="8">
    <location>
        <begin position="217"/>
        <end position="233"/>
    </location>
</feature>
<name>L8H239_ACACF</name>
<evidence type="ECO:0000256" key="6">
    <source>
        <dbReference type="ARBA" id="ARBA00022801"/>
    </source>
</evidence>
<dbReference type="InterPro" id="IPR001394">
    <property type="entry name" value="Peptidase_C19_UCH"/>
</dbReference>
<reference evidence="10 11" key="1">
    <citation type="journal article" date="2013" name="Genome Biol.">
        <title>Genome of Acanthamoeba castellanii highlights extensive lateral gene transfer and early evolution of tyrosine kinase signaling.</title>
        <authorList>
            <person name="Clarke M."/>
            <person name="Lohan A.J."/>
            <person name="Liu B."/>
            <person name="Lagkouvardos I."/>
            <person name="Roy S."/>
            <person name="Zafar N."/>
            <person name="Bertelli C."/>
            <person name="Schilde C."/>
            <person name="Kianianmomeni A."/>
            <person name="Burglin T.R."/>
            <person name="Frech C."/>
            <person name="Turcotte B."/>
            <person name="Kopec K.O."/>
            <person name="Synnott J.M."/>
            <person name="Choo C."/>
            <person name="Paponov I."/>
            <person name="Finkler A."/>
            <person name="Soon Heng Tan C."/>
            <person name="Hutchins A.P."/>
            <person name="Weinmeier T."/>
            <person name="Rattei T."/>
            <person name="Chu J.S."/>
            <person name="Gimenez G."/>
            <person name="Irimia M."/>
            <person name="Rigden D.J."/>
            <person name="Fitzpatrick D.A."/>
            <person name="Lorenzo-Morales J."/>
            <person name="Bateman A."/>
            <person name="Chiu C.H."/>
            <person name="Tang P."/>
            <person name="Hegemann P."/>
            <person name="Fromm H."/>
            <person name="Raoult D."/>
            <person name="Greub G."/>
            <person name="Miranda-Saavedra D."/>
            <person name="Chen N."/>
            <person name="Nash P."/>
            <person name="Ginger M.L."/>
            <person name="Horn M."/>
            <person name="Schaap P."/>
            <person name="Caler L."/>
            <person name="Loftus B."/>
        </authorList>
    </citation>
    <scope>NUCLEOTIDE SEQUENCE [LARGE SCALE GENOMIC DNA]</scope>
    <source>
        <strain evidence="10 11">Neff</strain>
    </source>
</reference>
<dbReference type="Proteomes" id="UP000011083">
    <property type="component" value="Unassembled WGS sequence"/>
</dbReference>
<sequence length="539" mass="58640">MNAAQSFKACVEQFAPQFVGQAQQDAQEFMAYLLDGLHEDVNRAKKHPAQSEATDVDLGAAARREWAVHKARHDSRVVDLFHGQLDSALRCRQCQRESHRFEPFVFLSLPVPSKYQRSFEVVVVPTLSRGVAGTATLYGVKVVKAGTVADLVRELSAVCGLPPATLQVAEVRAHRIWNVLPAAKPLQELAESDVLYAFEVAPQPTALAPSPVGALGGPPPAPPAAGPPPPPPSGAAGPRPPHQKPQLPADVQVLHRVVTTTTTDGEAAPQPQRAPVPSLTGCPFVYSFAGAKEVTNAQLGAGLARLVDPFTAAAAPAPAPTGRPYVLRVVNKQGTACGNCPAAKKCAGCRVPDDGEPLELNARCAIAVDWDIPAGPEELHPVLAALNQAPSEHEASLEVSREEEKIALGDCLQSYTREELLGEDNMWHCPQCDAKQPAATQTQVWRFPEYLVVHLKRFPPVMRSWRDKLDMFVDFPLEWDLSEYERSHEQAASGPHYQLYAVVNHSEETGVAHYTAHTRDAGDRWVRSPHAYLLSYRRI</sequence>
<comment type="similarity">
    <text evidence="2">Belongs to the peptidase C19 family.</text>
</comment>
<comment type="catalytic activity">
    <reaction evidence="1">
        <text>Thiol-dependent hydrolysis of ester, thioester, amide, peptide and isopeptide bonds formed by the C-terminal Gly of ubiquitin (a 76-residue protein attached to proteins as an intracellular targeting signal).</text>
        <dbReference type="EC" id="3.4.19.12"/>
    </reaction>
</comment>
<evidence type="ECO:0000256" key="5">
    <source>
        <dbReference type="ARBA" id="ARBA00022786"/>
    </source>
</evidence>
<dbReference type="EC" id="3.4.19.12" evidence="3"/>
<keyword evidence="7" id="KW-0788">Thiol protease</keyword>
<keyword evidence="5" id="KW-0833">Ubl conjugation pathway</keyword>
<dbReference type="PANTHER" id="PTHR21646">
    <property type="entry name" value="UBIQUITIN CARBOXYL-TERMINAL HYDROLASE"/>
    <property type="match status" value="1"/>
</dbReference>
<gene>
    <name evidence="10" type="ORF">ACA1_314970</name>
</gene>
<evidence type="ECO:0000256" key="7">
    <source>
        <dbReference type="ARBA" id="ARBA00022807"/>
    </source>
</evidence>
<accession>L8H239</accession>
<dbReference type="STRING" id="1257118.L8H239"/>
<dbReference type="AlphaFoldDB" id="L8H239"/>
<dbReference type="EMBL" id="KB007953">
    <property type="protein sequence ID" value="ELR18446.1"/>
    <property type="molecule type" value="Genomic_DNA"/>
</dbReference>
<evidence type="ECO:0000256" key="3">
    <source>
        <dbReference type="ARBA" id="ARBA00012759"/>
    </source>
</evidence>
<organism evidence="10 11">
    <name type="scientific">Acanthamoeba castellanii (strain ATCC 30010 / Neff)</name>
    <dbReference type="NCBI Taxonomy" id="1257118"/>
    <lineage>
        <taxon>Eukaryota</taxon>
        <taxon>Amoebozoa</taxon>
        <taxon>Discosea</taxon>
        <taxon>Longamoebia</taxon>
        <taxon>Centramoebida</taxon>
        <taxon>Acanthamoebidae</taxon>
        <taxon>Acanthamoeba</taxon>
    </lineage>
</organism>